<evidence type="ECO:0000256" key="3">
    <source>
        <dbReference type="ARBA" id="ARBA00022448"/>
    </source>
</evidence>
<evidence type="ECO:0000256" key="1">
    <source>
        <dbReference type="ARBA" id="ARBA00004127"/>
    </source>
</evidence>
<feature type="transmembrane region" description="Helical" evidence="7">
    <location>
        <begin position="9"/>
        <end position="26"/>
    </location>
</feature>
<feature type="transmembrane region" description="Helical" evidence="7">
    <location>
        <begin position="139"/>
        <end position="158"/>
    </location>
</feature>
<keyword evidence="4 7" id="KW-0812">Transmembrane</keyword>
<feature type="transmembrane region" description="Helical" evidence="7">
    <location>
        <begin position="273"/>
        <end position="292"/>
    </location>
</feature>
<dbReference type="InterPro" id="IPR051788">
    <property type="entry name" value="MFS_Transporter"/>
</dbReference>
<dbReference type="EMBL" id="LHYH01000017">
    <property type="protein sequence ID" value="KXB06978.1"/>
    <property type="molecule type" value="Genomic_DNA"/>
</dbReference>
<feature type="transmembrane region" description="Helical" evidence="7">
    <location>
        <begin position="208"/>
        <end position="230"/>
    </location>
</feature>
<comment type="subcellular location">
    <subcellularLocation>
        <location evidence="1">Endomembrane system</location>
        <topology evidence="1">Multi-pass membrane protein</topology>
    </subcellularLocation>
</comment>
<feature type="transmembrane region" description="Helical" evidence="7">
    <location>
        <begin position="77"/>
        <end position="93"/>
    </location>
</feature>
<dbReference type="Proteomes" id="UP000070504">
    <property type="component" value="Unassembled WGS sequence"/>
</dbReference>
<proteinExistence type="inferred from homology"/>
<dbReference type="InterPro" id="IPR036259">
    <property type="entry name" value="MFS_trans_sf"/>
</dbReference>
<feature type="transmembrane region" description="Helical" evidence="7">
    <location>
        <begin position="364"/>
        <end position="382"/>
    </location>
</feature>
<comment type="similarity">
    <text evidence="2">Belongs to the major facilitator superfamily.</text>
</comment>
<evidence type="ECO:0000256" key="7">
    <source>
        <dbReference type="SAM" id="Phobius"/>
    </source>
</evidence>
<protein>
    <recommendedName>
        <fullName evidence="8">Major facilitator superfamily (MFS) profile domain-containing protein</fullName>
    </recommendedName>
</protein>
<keyword evidence="5 7" id="KW-1133">Transmembrane helix</keyword>
<evidence type="ECO:0000256" key="6">
    <source>
        <dbReference type="ARBA" id="ARBA00023136"/>
    </source>
</evidence>
<dbReference type="GO" id="GO:0012505">
    <property type="term" value="C:endomembrane system"/>
    <property type="evidence" value="ECO:0007669"/>
    <property type="project" value="UniProtKB-SubCell"/>
</dbReference>
<gene>
    <name evidence="9" type="ORF">AKJ54_00895</name>
</gene>
<evidence type="ECO:0000256" key="4">
    <source>
        <dbReference type="ARBA" id="ARBA00022692"/>
    </source>
</evidence>
<feature type="transmembrane region" description="Helical" evidence="7">
    <location>
        <begin position="46"/>
        <end position="65"/>
    </location>
</feature>
<keyword evidence="10" id="KW-1185">Reference proteome</keyword>
<feature type="transmembrane region" description="Helical" evidence="7">
    <location>
        <begin position="99"/>
        <end position="118"/>
    </location>
</feature>
<evidence type="ECO:0000259" key="8">
    <source>
        <dbReference type="PROSITE" id="PS50850"/>
    </source>
</evidence>
<dbReference type="GO" id="GO:0022857">
    <property type="term" value="F:transmembrane transporter activity"/>
    <property type="evidence" value="ECO:0007669"/>
    <property type="project" value="InterPro"/>
</dbReference>
<keyword evidence="6 7" id="KW-0472">Membrane</keyword>
<feature type="transmembrane region" description="Helical" evidence="7">
    <location>
        <begin position="164"/>
        <end position="181"/>
    </location>
</feature>
<evidence type="ECO:0000313" key="9">
    <source>
        <dbReference type="EMBL" id="KXB06978.1"/>
    </source>
</evidence>
<feature type="transmembrane region" description="Helical" evidence="7">
    <location>
        <begin position="298"/>
        <end position="318"/>
    </location>
</feature>
<dbReference type="InterPro" id="IPR011701">
    <property type="entry name" value="MFS"/>
</dbReference>
<keyword evidence="3" id="KW-0813">Transport</keyword>
<organism evidence="9 10">
    <name type="scientific">candidate division MSBL1 archaeon SCGC-AAA382K21</name>
    <dbReference type="NCBI Taxonomy" id="1698283"/>
    <lineage>
        <taxon>Archaea</taxon>
        <taxon>Methanobacteriati</taxon>
        <taxon>Methanobacteriota</taxon>
        <taxon>candidate division MSBL1</taxon>
    </lineage>
</organism>
<comment type="caution">
    <text evidence="9">The sequence shown here is derived from an EMBL/GenBank/DDBJ whole genome shotgun (WGS) entry which is preliminary data.</text>
</comment>
<dbReference type="AlphaFoldDB" id="A0A133VKJ5"/>
<dbReference type="SUPFAM" id="SSF103473">
    <property type="entry name" value="MFS general substrate transporter"/>
    <property type="match status" value="1"/>
</dbReference>
<dbReference type="PROSITE" id="PS50850">
    <property type="entry name" value="MFS"/>
    <property type="match status" value="1"/>
</dbReference>
<evidence type="ECO:0000313" key="10">
    <source>
        <dbReference type="Proteomes" id="UP000070504"/>
    </source>
</evidence>
<evidence type="ECO:0000256" key="2">
    <source>
        <dbReference type="ARBA" id="ARBA00008335"/>
    </source>
</evidence>
<sequence length="385" mass="42372">MNREIETRKVWTITIFLAVCLGGMIMQMRGPLLPSFKETFSVSESFLGLVAPAGSISFLVSILFFGMKTGEINIKKYLWIGIGVNSIFVFLIGSSPTFFILLGFFFGGGVAAGVRVGLSRPVLSHLFPNRRGWIFNLYDLAWAVGAFLGPLYVTLITAFGSWRFSYIILAFAFIPIVITLQRKDMPSVVGKEQPIALRNLREMLKKPAMIGMILIIFTSAGVEGGFFTWLPYYLNQFFSQKTANLALSGYLAAYIPGRLFHSWISEKTDYLRLILLDSLISVPFLIYTFFIADGYSMLASIFMVGFLVSGIFPTILAFGTDISPEHSGPVNALAMSSSTLGISTFSITIGVIADLFSIEPAMKILVILMGGVAATSYLTQIISRK</sequence>
<dbReference type="Gene3D" id="1.20.1250.20">
    <property type="entry name" value="MFS general substrate transporter like domains"/>
    <property type="match status" value="1"/>
</dbReference>
<name>A0A133VKJ5_9EURY</name>
<dbReference type="GO" id="GO:0016020">
    <property type="term" value="C:membrane"/>
    <property type="evidence" value="ECO:0007669"/>
    <property type="project" value="TreeGrafter"/>
</dbReference>
<feature type="domain" description="Major facilitator superfamily (MFS) profile" evidence="8">
    <location>
        <begin position="11"/>
        <end position="385"/>
    </location>
</feature>
<accession>A0A133VKJ5</accession>
<dbReference type="PANTHER" id="PTHR23514">
    <property type="entry name" value="BYPASS OF STOP CODON PROTEIN 6"/>
    <property type="match status" value="1"/>
</dbReference>
<feature type="transmembrane region" description="Helical" evidence="7">
    <location>
        <begin position="330"/>
        <end position="352"/>
    </location>
</feature>
<dbReference type="InterPro" id="IPR020846">
    <property type="entry name" value="MFS_dom"/>
</dbReference>
<evidence type="ECO:0000256" key="5">
    <source>
        <dbReference type="ARBA" id="ARBA00022989"/>
    </source>
</evidence>
<dbReference type="Pfam" id="PF07690">
    <property type="entry name" value="MFS_1"/>
    <property type="match status" value="2"/>
</dbReference>
<dbReference type="PANTHER" id="PTHR23514:SF3">
    <property type="entry name" value="BYPASS OF STOP CODON PROTEIN 6"/>
    <property type="match status" value="1"/>
</dbReference>
<reference evidence="9 10" key="1">
    <citation type="journal article" date="2016" name="Sci. Rep.">
        <title>Metabolic traits of an uncultured archaeal lineage -MSBL1- from brine pools of the Red Sea.</title>
        <authorList>
            <person name="Mwirichia R."/>
            <person name="Alam I."/>
            <person name="Rashid M."/>
            <person name="Vinu M."/>
            <person name="Ba-Alawi W."/>
            <person name="Anthony Kamau A."/>
            <person name="Kamanda Ngugi D."/>
            <person name="Goker M."/>
            <person name="Klenk H.P."/>
            <person name="Bajic V."/>
            <person name="Stingl U."/>
        </authorList>
    </citation>
    <scope>NUCLEOTIDE SEQUENCE [LARGE SCALE GENOMIC DNA]</scope>
    <source>
        <strain evidence="9">SCGC-AAA382K21</strain>
    </source>
</reference>